<name>A0AAD7BG93_MYCRO</name>
<dbReference type="AlphaFoldDB" id="A0AAD7BG93"/>
<evidence type="ECO:0000313" key="2">
    <source>
        <dbReference type="EMBL" id="KAJ7619746.1"/>
    </source>
</evidence>
<reference evidence="2" key="1">
    <citation type="submission" date="2023-03" db="EMBL/GenBank/DDBJ databases">
        <title>Massive genome expansion in bonnet fungi (Mycena s.s.) driven by repeated elements and novel gene families across ecological guilds.</title>
        <authorList>
            <consortium name="Lawrence Berkeley National Laboratory"/>
            <person name="Harder C.B."/>
            <person name="Miyauchi S."/>
            <person name="Viragh M."/>
            <person name="Kuo A."/>
            <person name="Thoen E."/>
            <person name="Andreopoulos B."/>
            <person name="Lu D."/>
            <person name="Skrede I."/>
            <person name="Drula E."/>
            <person name="Henrissat B."/>
            <person name="Morin E."/>
            <person name="Kohler A."/>
            <person name="Barry K."/>
            <person name="LaButti K."/>
            <person name="Morin E."/>
            <person name="Salamov A."/>
            <person name="Lipzen A."/>
            <person name="Mereny Z."/>
            <person name="Hegedus B."/>
            <person name="Baldrian P."/>
            <person name="Stursova M."/>
            <person name="Weitz H."/>
            <person name="Taylor A."/>
            <person name="Grigoriev I.V."/>
            <person name="Nagy L.G."/>
            <person name="Martin F."/>
            <person name="Kauserud H."/>
        </authorList>
    </citation>
    <scope>NUCLEOTIDE SEQUENCE</scope>
    <source>
        <strain evidence="2">CBHHK067</strain>
    </source>
</reference>
<feature type="compositionally biased region" description="Basic and acidic residues" evidence="1">
    <location>
        <begin position="230"/>
        <end position="249"/>
    </location>
</feature>
<dbReference type="Proteomes" id="UP001221757">
    <property type="component" value="Unassembled WGS sequence"/>
</dbReference>
<feature type="non-terminal residue" evidence="2">
    <location>
        <position position="1"/>
    </location>
</feature>
<accession>A0AAD7BG93</accession>
<evidence type="ECO:0000256" key="1">
    <source>
        <dbReference type="SAM" id="MobiDB-lite"/>
    </source>
</evidence>
<protein>
    <submittedName>
        <fullName evidence="2">Uncharacterized protein</fullName>
    </submittedName>
</protein>
<comment type="caution">
    <text evidence="2">The sequence shown here is derived from an EMBL/GenBank/DDBJ whole genome shotgun (WGS) entry which is preliminary data.</text>
</comment>
<proteinExistence type="predicted"/>
<organism evidence="2 3">
    <name type="scientific">Mycena rosella</name>
    <name type="common">Pink bonnet</name>
    <name type="synonym">Agaricus rosellus</name>
    <dbReference type="NCBI Taxonomy" id="1033263"/>
    <lineage>
        <taxon>Eukaryota</taxon>
        <taxon>Fungi</taxon>
        <taxon>Dikarya</taxon>
        <taxon>Basidiomycota</taxon>
        <taxon>Agaricomycotina</taxon>
        <taxon>Agaricomycetes</taxon>
        <taxon>Agaricomycetidae</taxon>
        <taxon>Agaricales</taxon>
        <taxon>Marasmiineae</taxon>
        <taxon>Mycenaceae</taxon>
        <taxon>Mycena</taxon>
    </lineage>
</organism>
<sequence>LTRVPRACGAACAAGRAYTRVAGSGHGRCIERRRAQTHDMSTYLRSRADQLGADDIWIDFGFAADPSAATRVASQAPAWTDTIRTANAEADATASLAAPAPAPRASATTTRAMIVAEHAPPHAQELASRSFASFTASANDTTDALRAIIREQTALITRVGALVVEVRAGGGGEGLDRGTAAAEAAGEEAAVQLARAREGSAWALGRKVGEVAVTAVGGSEMETDGGAGARAEEEDKRPPEPRWRVFFER</sequence>
<evidence type="ECO:0000313" key="3">
    <source>
        <dbReference type="Proteomes" id="UP001221757"/>
    </source>
</evidence>
<keyword evidence="3" id="KW-1185">Reference proteome</keyword>
<gene>
    <name evidence="2" type="ORF">B0H17DRAFT_1295415</name>
</gene>
<dbReference type="EMBL" id="JARKIE010000719">
    <property type="protein sequence ID" value="KAJ7619746.1"/>
    <property type="molecule type" value="Genomic_DNA"/>
</dbReference>
<feature type="region of interest" description="Disordered" evidence="1">
    <location>
        <begin position="216"/>
        <end position="249"/>
    </location>
</feature>